<dbReference type="GO" id="GO:0005536">
    <property type="term" value="F:D-glucose binding"/>
    <property type="evidence" value="ECO:0007669"/>
    <property type="project" value="InterPro"/>
</dbReference>
<dbReference type="Gene3D" id="3.40.367.20">
    <property type="match status" value="1"/>
</dbReference>
<dbReference type="GO" id="GO:0005524">
    <property type="term" value="F:ATP binding"/>
    <property type="evidence" value="ECO:0007669"/>
    <property type="project" value="UniProtKB-UniRule"/>
</dbReference>
<evidence type="ECO:0000256" key="6">
    <source>
        <dbReference type="ARBA" id="ARBA00022777"/>
    </source>
</evidence>
<dbReference type="GO" id="GO:0006006">
    <property type="term" value="P:glucose metabolic process"/>
    <property type="evidence" value="ECO:0007669"/>
    <property type="project" value="TreeGrafter"/>
</dbReference>
<evidence type="ECO:0000256" key="2">
    <source>
        <dbReference type="ARBA" id="ARBA00005028"/>
    </source>
</evidence>
<evidence type="ECO:0000256" key="4">
    <source>
        <dbReference type="ARBA" id="ARBA00022679"/>
    </source>
</evidence>
<keyword evidence="4 11" id="KW-0808">Transferase</keyword>
<sequence length="457" mass="50217">MCGASSIHILCAVPTNPGLSIDSFMEEYADICDLPLERMKIISSYIQEQMDKGLKGEKSDLKMLVSFVDDVCKGSEQGFAMALDMGGSNVRATKYLLKGNGVLEVIKEVKHAFPPEFMAGTAEQVFGFLADCIVESSPESGTKLGFTFSYPSHQNAINHSTLVEWTKGFSASGCVGNDVVELLEHALRKRKCDVRVSAVCNDTVGTLISRSYSDPNTAVGIILGTGCNAAYMENTERITKCTTSSTTGRMIINMECGAIGDNNPSILPLLPFDVDLDPITPNPTRQHLEKMMSGMYLGELSRMWAVELWKERKLFVSHPGNCPFFTTPMSVDSKYCSLILGDNTAALEEVSRILLQFDIPASTQEDRELLRQVVFYIVRRSARLMASFIHAIYTHMGEEFNDKTVGVDGSVYKLMPFYQTWVAEGLEELGRKDIDIGLADDGSSIGAALIAFDVKES</sequence>
<dbReference type="PRINTS" id="PR00475">
    <property type="entry name" value="HEXOKINASE"/>
</dbReference>
<gene>
    <name evidence="14" type="ORF">AV274_3195</name>
</gene>
<evidence type="ECO:0000256" key="1">
    <source>
        <dbReference type="ARBA" id="ARBA00004888"/>
    </source>
</evidence>
<comment type="caution">
    <text evidence="14">The sequence shown here is derived from an EMBL/GenBank/DDBJ whole genome shotgun (WGS) entry which is preliminary data.</text>
</comment>
<dbReference type="GO" id="GO:0008865">
    <property type="term" value="F:fructokinase activity"/>
    <property type="evidence" value="ECO:0007669"/>
    <property type="project" value="TreeGrafter"/>
</dbReference>
<feature type="domain" description="Hexokinase N-terminal" evidence="12">
    <location>
        <begin position="26"/>
        <end position="212"/>
    </location>
</feature>
<dbReference type="AlphaFoldDB" id="A0A196SDH6"/>
<dbReference type="UniPathway" id="UPA00109">
    <property type="reaction ID" value="UER00180"/>
</dbReference>
<dbReference type="Proteomes" id="UP000078348">
    <property type="component" value="Unassembled WGS sequence"/>
</dbReference>
<comment type="similarity">
    <text evidence="3 11">Belongs to the hexokinase family.</text>
</comment>
<evidence type="ECO:0000259" key="12">
    <source>
        <dbReference type="Pfam" id="PF00349"/>
    </source>
</evidence>
<dbReference type="GO" id="GO:0004340">
    <property type="term" value="F:glucokinase activity"/>
    <property type="evidence" value="ECO:0007669"/>
    <property type="project" value="TreeGrafter"/>
</dbReference>
<keyword evidence="7 11" id="KW-0067">ATP-binding</keyword>
<dbReference type="InterPro" id="IPR043129">
    <property type="entry name" value="ATPase_NBD"/>
</dbReference>
<feature type="domain" description="Hexokinase C-terminal" evidence="13">
    <location>
        <begin position="219"/>
        <end position="451"/>
    </location>
</feature>
<dbReference type="PROSITE" id="PS00378">
    <property type="entry name" value="HEXOKINASE_1"/>
    <property type="match status" value="1"/>
</dbReference>
<evidence type="ECO:0000256" key="7">
    <source>
        <dbReference type="ARBA" id="ARBA00022840"/>
    </source>
</evidence>
<evidence type="ECO:0000256" key="5">
    <source>
        <dbReference type="ARBA" id="ARBA00022741"/>
    </source>
</evidence>
<dbReference type="Pfam" id="PF03727">
    <property type="entry name" value="Hexokinase_2"/>
    <property type="match status" value="1"/>
</dbReference>
<comment type="catalytic activity">
    <reaction evidence="10">
        <text>D-fructose + ATP = D-fructose 6-phosphate + ADP + H(+)</text>
        <dbReference type="Rhea" id="RHEA:16125"/>
        <dbReference type="ChEBI" id="CHEBI:15378"/>
        <dbReference type="ChEBI" id="CHEBI:30616"/>
        <dbReference type="ChEBI" id="CHEBI:37721"/>
        <dbReference type="ChEBI" id="CHEBI:61527"/>
        <dbReference type="ChEBI" id="CHEBI:456216"/>
        <dbReference type="EC" id="2.7.1.1"/>
    </reaction>
    <physiologicalReaction direction="left-to-right" evidence="10">
        <dbReference type="Rhea" id="RHEA:16126"/>
    </physiologicalReaction>
</comment>
<evidence type="ECO:0000259" key="13">
    <source>
        <dbReference type="Pfam" id="PF03727"/>
    </source>
</evidence>
<keyword evidence="5 11" id="KW-0547">Nucleotide-binding</keyword>
<accession>A0A196SDH6</accession>
<protein>
    <recommendedName>
        <fullName evidence="11">Phosphotransferase</fullName>
        <ecNumber evidence="11">2.7.1.-</ecNumber>
    </recommendedName>
</protein>
<dbReference type="STRING" id="478820.A0A196SDH6"/>
<comment type="catalytic activity">
    <reaction evidence="9">
        <text>a D-hexose + ATP = a D-hexose 6-phosphate + ADP + H(+)</text>
        <dbReference type="Rhea" id="RHEA:22740"/>
        <dbReference type="ChEBI" id="CHEBI:4194"/>
        <dbReference type="ChEBI" id="CHEBI:15378"/>
        <dbReference type="ChEBI" id="CHEBI:30616"/>
        <dbReference type="ChEBI" id="CHEBI:229467"/>
        <dbReference type="ChEBI" id="CHEBI:456216"/>
        <dbReference type="EC" id="2.7.1.1"/>
    </reaction>
    <physiologicalReaction direction="left-to-right" evidence="9">
        <dbReference type="Rhea" id="RHEA:22741"/>
    </physiologicalReaction>
</comment>
<dbReference type="GO" id="GO:0005829">
    <property type="term" value="C:cytosol"/>
    <property type="evidence" value="ECO:0007669"/>
    <property type="project" value="TreeGrafter"/>
</dbReference>
<dbReference type="EMBL" id="LXWW01000174">
    <property type="protein sequence ID" value="OAO15105.1"/>
    <property type="molecule type" value="Genomic_DNA"/>
</dbReference>
<dbReference type="PANTHER" id="PTHR19443">
    <property type="entry name" value="HEXOKINASE"/>
    <property type="match status" value="1"/>
</dbReference>
<dbReference type="Gene3D" id="3.30.420.40">
    <property type="match status" value="1"/>
</dbReference>
<dbReference type="InterPro" id="IPR019807">
    <property type="entry name" value="Hexokinase_BS"/>
</dbReference>
<dbReference type="GO" id="GO:0005739">
    <property type="term" value="C:mitochondrion"/>
    <property type="evidence" value="ECO:0007669"/>
    <property type="project" value="TreeGrafter"/>
</dbReference>
<evidence type="ECO:0000256" key="9">
    <source>
        <dbReference type="ARBA" id="ARBA00044613"/>
    </source>
</evidence>
<dbReference type="GO" id="GO:0001678">
    <property type="term" value="P:intracellular glucose homeostasis"/>
    <property type="evidence" value="ECO:0007669"/>
    <property type="project" value="InterPro"/>
</dbReference>
<organism evidence="14 15">
    <name type="scientific">Blastocystis sp. subtype 1 (strain ATCC 50177 / NandII)</name>
    <dbReference type="NCBI Taxonomy" id="478820"/>
    <lineage>
        <taxon>Eukaryota</taxon>
        <taxon>Sar</taxon>
        <taxon>Stramenopiles</taxon>
        <taxon>Bigyra</taxon>
        <taxon>Opalozoa</taxon>
        <taxon>Opalinata</taxon>
        <taxon>Blastocystidae</taxon>
        <taxon>Blastocystis</taxon>
    </lineage>
</organism>
<evidence type="ECO:0000256" key="8">
    <source>
        <dbReference type="ARBA" id="ARBA00023152"/>
    </source>
</evidence>
<dbReference type="PROSITE" id="PS51748">
    <property type="entry name" value="HEXOKINASE_2"/>
    <property type="match status" value="1"/>
</dbReference>
<evidence type="ECO:0000313" key="15">
    <source>
        <dbReference type="Proteomes" id="UP000078348"/>
    </source>
</evidence>
<keyword evidence="6 11" id="KW-0418">Kinase</keyword>
<dbReference type="InterPro" id="IPR001312">
    <property type="entry name" value="Hexokinase"/>
</dbReference>
<evidence type="ECO:0000256" key="3">
    <source>
        <dbReference type="ARBA" id="ARBA00009225"/>
    </source>
</evidence>
<keyword evidence="15" id="KW-1185">Reference proteome</keyword>
<dbReference type="GO" id="GO:0006096">
    <property type="term" value="P:glycolytic process"/>
    <property type="evidence" value="ECO:0007669"/>
    <property type="project" value="UniProtKB-UniPathway"/>
</dbReference>
<evidence type="ECO:0000256" key="10">
    <source>
        <dbReference type="ARBA" id="ARBA00047905"/>
    </source>
</evidence>
<evidence type="ECO:0000256" key="11">
    <source>
        <dbReference type="RuleBase" id="RU362007"/>
    </source>
</evidence>
<name>A0A196SDH6_BLAHN</name>
<dbReference type="InterPro" id="IPR022672">
    <property type="entry name" value="Hexokinase_N"/>
</dbReference>
<dbReference type="EC" id="2.7.1.-" evidence="11"/>
<dbReference type="Pfam" id="PF00349">
    <property type="entry name" value="Hexokinase_1"/>
    <property type="match status" value="1"/>
</dbReference>
<dbReference type="OrthoDB" id="419537at2759"/>
<dbReference type="SUPFAM" id="SSF53067">
    <property type="entry name" value="Actin-like ATPase domain"/>
    <property type="match status" value="2"/>
</dbReference>
<evidence type="ECO:0000313" key="14">
    <source>
        <dbReference type="EMBL" id="OAO15105.1"/>
    </source>
</evidence>
<comment type="pathway">
    <text evidence="1">Carbohydrate degradation; glycolysis; D-glyceraldehyde 3-phosphate and glycerone phosphate from D-glucose: step 1/4.</text>
</comment>
<proteinExistence type="inferred from homology"/>
<reference evidence="14 15" key="1">
    <citation type="submission" date="2016-05" db="EMBL/GenBank/DDBJ databases">
        <title>Nuclear genome of Blastocystis sp. subtype 1 NandII.</title>
        <authorList>
            <person name="Gentekaki E."/>
            <person name="Curtis B."/>
            <person name="Stairs C."/>
            <person name="Eme L."/>
            <person name="Herman E."/>
            <person name="Klimes V."/>
            <person name="Arias M.C."/>
            <person name="Elias M."/>
            <person name="Hilliou F."/>
            <person name="Klute M."/>
            <person name="Malik S.-B."/>
            <person name="Pightling A."/>
            <person name="Rachubinski R."/>
            <person name="Salas D."/>
            <person name="Schlacht A."/>
            <person name="Suga H."/>
            <person name="Archibald J."/>
            <person name="Ball S.G."/>
            <person name="Clark G."/>
            <person name="Dacks J."/>
            <person name="Van Der Giezen M."/>
            <person name="Tsaousis A."/>
            <person name="Roger A."/>
        </authorList>
    </citation>
    <scope>NUCLEOTIDE SEQUENCE [LARGE SCALE GENOMIC DNA]</scope>
    <source>
        <strain evidence="15">ATCC 50177 / NandII</strain>
    </source>
</reference>
<keyword evidence="8 11" id="KW-0324">Glycolysis</keyword>
<comment type="pathway">
    <text evidence="2">Carbohydrate metabolism; hexose metabolism.</text>
</comment>
<dbReference type="InterPro" id="IPR022673">
    <property type="entry name" value="Hexokinase_C"/>
</dbReference>
<dbReference type="PANTHER" id="PTHR19443:SF16">
    <property type="entry name" value="HEXOKINASE TYPE 1-RELATED"/>
    <property type="match status" value="1"/>
</dbReference>